<protein>
    <submittedName>
        <fullName evidence="1">SRPBCC family protein</fullName>
    </submittedName>
</protein>
<reference evidence="1 2" key="1">
    <citation type="submission" date="2020-06" db="EMBL/GenBank/DDBJ databases">
        <title>Actinokineospora xiongansis sp. nov., isolated from soil of Baiyangdian.</title>
        <authorList>
            <person name="Zhang X."/>
        </authorList>
    </citation>
    <scope>NUCLEOTIDE SEQUENCE [LARGE SCALE GENOMIC DNA]</scope>
    <source>
        <strain evidence="1 2">HBU206404</strain>
    </source>
</reference>
<dbReference type="RefSeq" id="WP_187221499.1">
    <property type="nucleotide sequence ID" value="NZ_JABVED010000009.1"/>
</dbReference>
<evidence type="ECO:0000313" key="1">
    <source>
        <dbReference type="EMBL" id="MBC6449037.1"/>
    </source>
</evidence>
<dbReference type="Proteomes" id="UP000734823">
    <property type="component" value="Unassembled WGS sequence"/>
</dbReference>
<comment type="caution">
    <text evidence="1">The sequence shown here is derived from an EMBL/GenBank/DDBJ whole genome shotgun (WGS) entry which is preliminary data.</text>
</comment>
<gene>
    <name evidence="1" type="ORF">GPZ80_17865</name>
</gene>
<dbReference type="InterPro" id="IPR019587">
    <property type="entry name" value="Polyketide_cyclase/dehydratase"/>
</dbReference>
<dbReference type="PANTHER" id="PTHR39683">
    <property type="entry name" value="CONSERVED PROTEIN TB16.3"/>
    <property type="match status" value="1"/>
</dbReference>
<name>A0ABR7L905_9PSEU</name>
<evidence type="ECO:0000313" key="2">
    <source>
        <dbReference type="Proteomes" id="UP000734823"/>
    </source>
</evidence>
<dbReference type="InterPro" id="IPR023393">
    <property type="entry name" value="START-like_dom_sf"/>
</dbReference>
<keyword evidence="2" id="KW-1185">Reference proteome</keyword>
<accession>A0ABR7L905</accession>
<dbReference type="PANTHER" id="PTHR39683:SF4">
    <property type="entry name" value="COENZYME Q-BINDING PROTEIN COQ10 START DOMAIN-CONTAINING PROTEIN"/>
    <property type="match status" value="1"/>
</dbReference>
<organism evidence="1 2">
    <name type="scientific">Actinokineospora xionganensis</name>
    <dbReference type="NCBI Taxonomy" id="2684470"/>
    <lineage>
        <taxon>Bacteria</taxon>
        <taxon>Bacillati</taxon>
        <taxon>Actinomycetota</taxon>
        <taxon>Actinomycetes</taxon>
        <taxon>Pseudonocardiales</taxon>
        <taxon>Pseudonocardiaceae</taxon>
        <taxon>Actinokineospora</taxon>
    </lineage>
</organism>
<dbReference type="Pfam" id="PF10604">
    <property type="entry name" value="Polyketide_cyc2"/>
    <property type="match status" value="1"/>
</dbReference>
<sequence length="144" mass="15957">MAPVTGSISIDAESKTILDILLDVTAYPAWQSGYEKVEIQATDDRGRPLRVKWFVTAMGQKASHTVEYEYPADDRYQFRLFDSEVTTKYDFTCAVTAGDGGASEVTVTQEIALKWPMPKRMLEKMSAKGIKGLLDALKAKAEQG</sequence>
<dbReference type="EMBL" id="JABVED010000009">
    <property type="protein sequence ID" value="MBC6449037.1"/>
    <property type="molecule type" value="Genomic_DNA"/>
</dbReference>
<dbReference type="SUPFAM" id="SSF55961">
    <property type="entry name" value="Bet v1-like"/>
    <property type="match status" value="1"/>
</dbReference>
<dbReference type="Gene3D" id="3.30.530.20">
    <property type="match status" value="1"/>
</dbReference>
<proteinExistence type="predicted"/>